<dbReference type="Proteomes" id="UP000318943">
    <property type="component" value="Unassembled WGS sequence"/>
</dbReference>
<evidence type="ECO:0000259" key="3">
    <source>
        <dbReference type="PROSITE" id="PS51208"/>
    </source>
</evidence>
<dbReference type="SMART" id="SM00869">
    <property type="entry name" value="Autotransporter"/>
    <property type="match status" value="1"/>
</dbReference>
<protein>
    <submittedName>
        <fullName evidence="4">Autotransporter domain-containing protein</fullName>
    </submittedName>
</protein>
<dbReference type="InterPro" id="IPR005546">
    <property type="entry name" value="Autotransporte_beta"/>
</dbReference>
<evidence type="ECO:0000256" key="2">
    <source>
        <dbReference type="SAM" id="SignalP"/>
    </source>
</evidence>
<accession>A0ABY3EP78</accession>
<organism evidence="4 5">
    <name type="scientific">Cupriavidus campinensis</name>
    <dbReference type="NCBI Taxonomy" id="151783"/>
    <lineage>
        <taxon>Bacteria</taxon>
        <taxon>Pseudomonadati</taxon>
        <taxon>Pseudomonadota</taxon>
        <taxon>Betaproteobacteria</taxon>
        <taxon>Burkholderiales</taxon>
        <taxon>Burkholderiaceae</taxon>
        <taxon>Cupriavidus</taxon>
    </lineage>
</organism>
<proteinExistence type="predicted"/>
<evidence type="ECO:0000313" key="4">
    <source>
        <dbReference type="EMBL" id="TSP12745.1"/>
    </source>
</evidence>
<evidence type="ECO:0000313" key="5">
    <source>
        <dbReference type="Proteomes" id="UP000318943"/>
    </source>
</evidence>
<dbReference type="SUPFAM" id="SSF51126">
    <property type="entry name" value="Pectin lyase-like"/>
    <property type="match status" value="1"/>
</dbReference>
<dbReference type="InterPro" id="IPR011050">
    <property type="entry name" value="Pectin_lyase_fold/virulence"/>
</dbReference>
<name>A0ABY3EP78_9BURK</name>
<dbReference type="InterPro" id="IPR036709">
    <property type="entry name" value="Autotransporte_beta_dom_sf"/>
</dbReference>
<evidence type="ECO:0000256" key="1">
    <source>
        <dbReference type="SAM" id="MobiDB-lite"/>
    </source>
</evidence>
<feature type="chain" id="PRO_5046131967" evidence="2">
    <location>
        <begin position="25"/>
        <end position="1021"/>
    </location>
</feature>
<feature type="region of interest" description="Disordered" evidence="1">
    <location>
        <begin position="1002"/>
        <end position="1021"/>
    </location>
</feature>
<dbReference type="SUPFAM" id="SSF103515">
    <property type="entry name" value="Autotransporter"/>
    <property type="match status" value="1"/>
</dbReference>
<feature type="signal peptide" evidence="2">
    <location>
        <begin position="1"/>
        <end position="24"/>
    </location>
</feature>
<dbReference type="Gene3D" id="2.40.128.130">
    <property type="entry name" value="Autotransporter beta-domain"/>
    <property type="match status" value="1"/>
</dbReference>
<dbReference type="Pfam" id="PF03797">
    <property type="entry name" value="Autotransporter"/>
    <property type="match status" value="1"/>
</dbReference>
<keyword evidence="5" id="KW-1185">Reference proteome</keyword>
<sequence length="1021" mass="102735">MPVPSRVRIAVLLLFATAFRPLQATDLTSSEVGYKLSRADNPFVVVPGAIIDTRGNGAVAIDASGSSGWSLTNNGTVYGGYNAVHLPLGTLTNFGVLASPSTTAVAMFAGGTVVNQAGAVIAGKLDGIYLGQSGSMVINAGDIAGDVFDYSSTQAAIHFAESGTVVNLATGRIVGHAHGILATPALTLDNAGLIASDEGAAIDLDTGPSAPASIVNSGTIDGRSGVAISFGPADDRIEITGTSRITGIVDGGAAASAGNTLVLGGADAGSFDVSTLGPTAQYRNFGILQKQGTSVWTLTGANADEQAWQIGGGGVVVAGQLAGSLTAQPGVTGLYIEVAPGGVVQSPTTSAISLNGGSQIVNAGTIAASGANIPAIRIDGADGPASVVNQPGATIAGSKGPAIVAGANVAIVNAGTLTGNGVAVQFTGANSTLTLDTGSAISGDLDGGNGAGNALILQGSGSLPGRAYGFPALSMRGADWSLDGTSEIGTSATVETGTLRVNGTLASPAVAVSPGAALAGTGTVQGAVSVQGIVAPGNAVLPTTPRAPLSVGTLSIAGSYSHAASAVYQVDISPTSNDLIDVTGPAALAGGTVQARLRALSLRPADTYRILSASGGLTGTFAGVTTLNPFAAPSLAYDANNAYLVVKRGFALAGGTPNEIAVETALDRDAFAAGTNNAPSRDFLAVAVDLFNVEGAAAYAAIDQLSAEAYAALPNAHYAAARAGMNAIDTRLADETCTPAAPAARFCAWATVLGNTGRIGGYDTWLSQDINLAGVMAGVDYQWTPAFVGGMAFGYLHGNTFTHSLPVHGQFDSYQAVLYGRYTAGRFWFRKALGYARNIDDMRRDITFTEVPRTATGSTHGNQFFAALRTGVDLPLALPGVLSPFAGVEGQAVKLSGTTETGADSVNLVLPSRSTNSVRSLLGTEWRHLFDGPAGAWRIHAAAAWVHTFGTNTQSITARYAGAPATDFTVHGSGQNRNAAQLRLGMSVSPTPRSRLSIRYDGELGTHGSTHGGAVSISHHW</sequence>
<keyword evidence="2" id="KW-0732">Signal</keyword>
<dbReference type="PROSITE" id="PS51208">
    <property type="entry name" value="AUTOTRANSPORTER"/>
    <property type="match status" value="1"/>
</dbReference>
<feature type="domain" description="Autotransporter" evidence="3">
    <location>
        <begin position="741"/>
        <end position="1021"/>
    </location>
</feature>
<dbReference type="EMBL" id="VCIZ01000005">
    <property type="protein sequence ID" value="TSP12745.1"/>
    <property type="molecule type" value="Genomic_DNA"/>
</dbReference>
<gene>
    <name evidence="4" type="ORF">FGG12_11090</name>
</gene>
<reference evidence="4 5" key="1">
    <citation type="submission" date="2019-05" db="EMBL/GenBank/DDBJ databases">
        <title>Whole genome sequence analysis of Cupriavidus campinensis S14E4C strain.</title>
        <authorList>
            <person name="Abbaszade G."/>
            <person name="Szabo A."/>
            <person name="Toumi M."/>
            <person name="Toth E."/>
        </authorList>
    </citation>
    <scope>NUCLEOTIDE SEQUENCE [LARGE SCALE GENOMIC DNA]</scope>
    <source>
        <strain evidence="4 5">S14E4C</strain>
    </source>
</reference>
<comment type="caution">
    <text evidence="4">The sequence shown here is derived from an EMBL/GenBank/DDBJ whole genome shotgun (WGS) entry which is preliminary data.</text>
</comment>